<dbReference type="InterPro" id="IPR006561">
    <property type="entry name" value="DZF_dom"/>
</dbReference>
<gene>
    <name evidence="2" type="ORF">FME351_LOCUS27443</name>
</gene>
<dbReference type="EMBL" id="CAJNYU010003733">
    <property type="protein sequence ID" value="CAF3696870.1"/>
    <property type="molecule type" value="Genomic_DNA"/>
</dbReference>
<sequence>MSTTATEISHSNWFTRSIFHHNDTLIVLRLLRDLQYKQTPLSCLNIWCLILIVHKCQNQPVNSILTLFPAVFTYMSNDILLSNEITSD</sequence>
<feature type="domain" description="DZF" evidence="1">
    <location>
        <begin position="1"/>
        <end position="88"/>
    </location>
</feature>
<reference evidence="2" key="1">
    <citation type="submission" date="2021-02" db="EMBL/GenBank/DDBJ databases">
        <authorList>
            <person name="Nowell W R."/>
        </authorList>
    </citation>
    <scope>NUCLEOTIDE SEQUENCE</scope>
</reference>
<protein>
    <recommendedName>
        <fullName evidence="1">DZF domain-containing protein</fullName>
    </recommendedName>
</protein>
<comment type="caution">
    <text evidence="2">The sequence shown here is derived from an EMBL/GenBank/DDBJ whole genome shotgun (WGS) entry which is preliminary data.</text>
</comment>
<evidence type="ECO:0000313" key="2">
    <source>
        <dbReference type="EMBL" id="CAF3696870.1"/>
    </source>
</evidence>
<evidence type="ECO:0000259" key="1">
    <source>
        <dbReference type="PROSITE" id="PS51703"/>
    </source>
</evidence>
<organism evidence="2 3">
    <name type="scientific">Rotaria socialis</name>
    <dbReference type="NCBI Taxonomy" id="392032"/>
    <lineage>
        <taxon>Eukaryota</taxon>
        <taxon>Metazoa</taxon>
        <taxon>Spiralia</taxon>
        <taxon>Gnathifera</taxon>
        <taxon>Rotifera</taxon>
        <taxon>Eurotatoria</taxon>
        <taxon>Bdelloidea</taxon>
        <taxon>Philodinida</taxon>
        <taxon>Philodinidae</taxon>
        <taxon>Rotaria</taxon>
    </lineage>
</organism>
<name>A0A818UGS5_9BILA</name>
<dbReference type="Proteomes" id="UP000663869">
    <property type="component" value="Unassembled WGS sequence"/>
</dbReference>
<accession>A0A818UGS5</accession>
<dbReference type="Gene3D" id="1.10.1410.40">
    <property type="match status" value="1"/>
</dbReference>
<evidence type="ECO:0000313" key="3">
    <source>
        <dbReference type="Proteomes" id="UP000663869"/>
    </source>
</evidence>
<dbReference type="AlphaFoldDB" id="A0A818UGS5"/>
<dbReference type="PROSITE" id="PS51703">
    <property type="entry name" value="DZF"/>
    <property type="match status" value="1"/>
</dbReference>
<proteinExistence type="predicted"/>